<accession>A0A1W6ML81</accession>
<feature type="region of interest" description="Disordered" evidence="2">
    <location>
        <begin position="456"/>
        <end position="478"/>
    </location>
</feature>
<organism evidence="3 4">
    <name type="scientific">Nonlabens spongiae</name>
    <dbReference type="NCBI Taxonomy" id="331648"/>
    <lineage>
        <taxon>Bacteria</taxon>
        <taxon>Pseudomonadati</taxon>
        <taxon>Bacteroidota</taxon>
        <taxon>Flavobacteriia</taxon>
        <taxon>Flavobacteriales</taxon>
        <taxon>Flavobacteriaceae</taxon>
        <taxon>Nonlabens</taxon>
    </lineage>
</organism>
<sequence>MALLLVVVGCSRKSNSFTSRNLHALSTKYNVLYNGKLALEEGLQSLEQTYQDNYWEVLPVERFEVIEEMQAPGAKPKNSSFERAEDKAIKAVQKHSMLIDQEEYNPQIDEAYLLLGKARYYDQRFIPALEAFNYILQFMPESDQTLSANIWREKVNMRLDNNETAIYNLNKILASSRSDIEQEDLATLNATLSQAYLNMKMLDSALVYMYKAANLTENKDTEGRYKFIAGQLYARAGEKDSALVYFDRVIDMHRKIPRNYYLNAFIEKVKLQDQDSLNRDQLLTLLDELAENRENRPWLDDIYSRKAILYEQLENTQAAEEFYNLSLRSNGPKDRYLIANNYSSLGSINFDKDEYVRAGKYYDSALTFYEPRTKEHRGVKKKRENLEDVITYELRRRSADSIFAVNAMSEAERTVYYQTYIDEFIAEEKRLEEQAEIAAANEAQNKAGVQNFNSMRSQNTKKNGRSVTAPPSLGPSFDNTRSKGNSFYFYNPQTVAQGKQTFQRKWGRRELADNWRRSKRQKNDLPDEEDVLDEEILEEELKPEHTVAYYTDQLITDPVALDSIAATRDFAYYQLGVIYKEKFKRNDLAIQRFDKLLTYDPEEKLELPTYYNLYLIYKEGGDDAFAKAEYFKNLILTEYPDTRYAEILRSPDAQIDDESSPEAIYSRLYRQYESSNYDFVITEVDRYETIFNGNPILPKMQLLKAYASGRLYGVEEYRKNLDYVAMSFPNSEEGKAAQKLVNESKSLSISNGFVDASKSTDFKLMYRFDRAQNDDLKRIKGEIDSVFVMNNYSFPVSIDVYDKKDNLLLIHDMRSQLSAEGVAELLEKSDFKIDLPFVIVSTKNYQVIQAYKKLDDYLVNNK</sequence>
<evidence type="ECO:0000256" key="1">
    <source>
        <dbReference type="PROSITE-ProRule" id="PRU00339"/>
    </source>
</evidence>
<dbReference type="SUPFAM" id="SSF48452">
    <property type="entry name" value="TPR-like"/>
    <property type="match status" value="1"/>
</dbReference>
<evidence type="ECO:0008006" key="5">
    <source>
        <dbReference type="Google" id="ProtNLM"/>
    </source>
</evidence>
<dbReference type="InterPro" id="IPR019734">
    <property type="entry name" value="TPR_rpt"/>
</dbReference>
<keyword evidence="1" id="KW-0802">TPR repeat</keyword>
<gene>
    <name evidence="3" type="ORF">BST97_10325</name>
</gene>
<feature type="repeat" description="TPR" evidence="1">
    <location>
        <begin position="109"/>
        <end position="142"/>
    </location>
</feature>
<proteinExistence type="predicted"/>
<evidence type="ECO:0000313" key="3">
    <source>
        <dbReference type="EMBL" id="ARN78353.1"/>
    </source>
</evidence>
<dbReference type="RefSeq" id="WP_157111610.1">
    <property type="nucleotide sequence ID" value="NZ_CP019344.1"/>
</dbReference>
<dbReference type="Proteomes" id="UP000193431">
    <property type="component" value="Chromosome"/>
</dbReference>
<evidence type="ECO:0000313" key="4">
    <source>
        <dbReference type="Proteomes" id="UP000193431"/>
    </source>
</evidence>
<dbReference type="PROSITE" id="PS50005">
    <property type="entry name" value="TPR"/>
    <property type="match status" value="1"/>
</dbReference>
<evidence type="ECO:0000256" key="2">
    <source>
        <dbReference type="SAM" id="MobiDB-lite"/>
    </source>
</evidence>
<dbReference type="EMBL" id="CP019344">
    <property type="protein sequence ID" value="ARN78353.1"/>
    <property type="molecule type" value="Genomic_DNA"/>
</dbReference>
<dbReference type="AlphaFoldDB" id="A0A1W6ML81"/>
<dbReference type="STRING" id="331648.BST97_10325"/>
<keyword evidence="4" id="KW-1185">Reference proteome</keyword>
<name>A0A1W6ML81_9FLAO</name>
<protein>
    <recommendedName>
        <fullName evidence="5">Gliding motility protein</fullName>
    </recommendedName>
</protein>
<dbReference type="OrthoDB" id="1522549at2"/>
<dbReference type="Gene3D" id="1.25.40.10">
    <property type="entry name" value="Tetratricopeptide repeat domain"/>
    <property type="match status" value="3"/>
</dbReference>
<reference evidence="3 4" key="1">
    <citation type="submission" date="2016-11" db="EMBL/GenBank/DDBJ databases">
        <title>Trade-off between light-utilization and light-protection in marine flavobacteria.</title>
        <authorList>
            <person name="Kumagai Y."/>
        </authorList>
    </citation>
    <scope>NUCLEOTIDE SEQUENCE [LARGE SCALE GENOMIC DNA]</scope>
    <source>
        <strain evidence="3 4">JCM 13191</strain>
    </source>
</reference>
<dbReference type="Pfam" id="PF13181">
    <property type="entry name" value="TPR_8"/>
    <property type="match status" value="1"/>
</dbReference>
<dbReference type="InterPro" id="IPR011990">
    <property type="entry name" value="TPR-like_helical_dom_sf"/>
</dbReference>
<dbReference type="SMART" id="SM00028">
    <property type="entry name" value="TPR"/>
    <property type="match status" value="6"/>
</dbReference>